<feature type="region of interest" description="Disordered" evidence="1">
    <location>
        <begin position="1"/>
        <end position="43"/>
    </location>
</feature>
<protein>
    <submittedName>
        <fullName evidence="2">Uncharacterized protein</fullName>
    </submittedName>
</protein>
<comment type="caution">
    <text evidence="2">The sequence shown here is derived from an EMBL/GenBank/DDBJ whole genome shotgun (WGS) entry which is preliminary data.</text>
</comment>
<gene>
    <name evidence="2" type="ORF">DB88DRAFT_239725</name>
</gene>
<accession>A0AAD9FRI7</accession>
<feature type="region of interest" description="Disordered" evidence="1">
    <location>
        <begin position="183"/>
        <end position="214"/>
    </location>
</feature>
<dbReference type="Proteomes" id="UP001182556">
    <property type="component" value="Unassembled WGS sequence"/>
</dbReference>
<dbReference type="EMBL" id="JAODAN010000004">
    <property type="protein sequence ID" value="KAK1924844.1"/>
    <property type="molecule type" value="Genomic_DNA"/>
</dbReference>
<evidence type="ECO:0000313" key="3">
    <source>
        <dbReference type="Proteomes" id="UP001182556"/>
    </source>
</evidence>
<reference evidence="2" key="1">
    <citation type="submission" date="2023-02" db="EMBL/GenBank/DDBJ databases">
        <title>Identification and recombinant expression of a fungal hydrolase from Papiliotrema laurentii that hydrolyzes apple cutin and clears colloidal polyester polyurethane.</title>
        <authorList>
            <consortium name="DOE Joint Genome Institute"/>
            <person name="Roman V.A."/>
            <person name="Bojanowski C."/>
            <person name="Crable B.R."/>
            <person name="Wagner D.N."/>
            <person name="Hung C.S."/>
            <person name="Nadeau L.J."/>
            <person name="Schratz L."/>
            <person name="Haridas S."/>
            <person name="Pangilinan J."/>
            <person name="Lipzen A."/>
            <person name="Na H."/>
            <person name="Yan M."/>
            <person name="Ng V."/>
            <person name="Grigoriev I.V."/>
            <person name="Spatafora J.W."/>
            <person name="Barlow D."/>
            <person name="Biffinger J."/>
            <person name="Kelley-Loughnane N."/>
            <person name="Varaljay V.A."/>
            <person name="Crookes-Goodson W.J."/>
        </authorList>
    </citation>
    <scope>NUCLEOTIDE SEQUENCE</scope>
    <source>
        <strain evidence="2">5307AH</strain>
    </source>
</reference>
<name>A0AAD9FRI7_PAPLA</name>
<dbReference type="InterPro" id="IPR025494">
    <property type="entry name" value="DUF4385"/>
</dbReference>
<sequence>MPRVAPGLSRDSTRSRPSTTTSPEQDGSTGKSNAELPHGDQVPGTYFVTKSERYVFGTPPYSERIKTMWRFKDKDQATRSASDIFSYFEKYRQIEDFVGMDVCRKFLQMGRTRSMRYALRPGGKKYMVNENGKREEMKRTGEVYDQGKLDGAQIFKGYEHRCWRDPVYARMWEQFGGKPIELSVDDPDQVSATHRSKGEEDQAANSRSKRKRTG</sequence>
<evidence type="ECO:0000313" key="2">
    <source>
        <dbReference type="EMBL" id="KAK1924844.1"/>
    </source>
</evidence>
<evidence type="ECO:0000256" key="1">
    <source>
        <dbReference type="SAM" id="MobiDB-lite"/>
    </source>
</evidence>
<dbReference type="Pfam" id="PF14328">
    <property type="entry name" value="DUF4385"/>
    <property type="match status" value="1"/>
</dbReference>
<dbReference type="AlphaFoldDB" id="A0AAD9FRI7"/>
<organism evidence="2 3">
    <name type="scientific">Papiliotrema laurentii</name>
    <name type="common">Cryptococcus laurentii</name>
    <dbReference type="NCBI Taxonomy" id="5418"/>
    <lineage>
        <taxon>Eukaryota</taxon>
        <taxon>Fungi</taxon>
        <taxon>Dikarya</taxon>
        <taxon>Basidiomycota</taxon>
        <taxon>Agaricomycotina</taxon>
        <taxon>Tremellomycetes</taxon>
        <taxon>Tremellales</taxon>
        <taxon>Rhynchogastremaceae</taxon>
        <taxon>Papiliotrema</taxon>
    </lineage>
</organism>
<proteinExistence type="predicted"/>
<keyword evidence="3" id="KW-1185">Reference proteome</keyword>